<feature type="domain" description="Glycoside hydrolase family 3 N-terminal" evidence="4">
    <location>
        <begin position="34"/>
        <end position="325"/>
    </location>
</feature>
<evidence type="ECO:0000313" key="6">
    <source>
        <dbReference type="Proteomes" id="UP000503011"/>
    </source>
</evidence>
<evidence type="ECO:0000256" key="3">
    <source>
        <dbReference type="ARBA" id="ARBA00023295"/>
    </source>
</evidence>
<dbReference type="PANTHER" id="PTHR30480">
    <property type="entry name" value="BETA-HEXOSAMINIDASE-RELATED"/>
    <property type="match status" value="1"/>
</dbReference>
<accession>A0A6F8YMU2</accession>
<dbReference type="PANTHER" id="PTHR30480:SF16">
    <property type="entry name" value="GLYCOSIDE HYDROLASE FAMILY 3 DOMAIN PROTEIN"/>
    <property type="match status" value="1"/>
</dbReference>
<keyword evidence="6" id="KW-1185">Reference proteome</keyword>
<keyword evidence="3" id="KW-0326">Glycosidase</keyword>
<dbReference type="InterPro" id="IPR036962">
    <property type="entry name" value="Glyco_hydro_3_N_sf"/>
</dbReference>
<comment type="similarity">
    <text evidence="1">Belongs to the glycosyl hydrolase 3 family.</text>
</comment>
<dbReference type="InterPro" id="IPR001764">
    <property type="entry name" value="Glyco_hydro_3_N"/>
</dbReference>
<evidence type="ECO:0000313" key="5">
    <source>
        <dbReference type="EMBL" id="BCB87414.1"/>
    </source>
</evidence>
<dbReference type="GO" id="GO:0004553">
    <property type="term" value="F:hydrolase activity, hydrolyzing O-glycosyl compounds"/>
    <property type="evidence" value="ECO:0007669"/>
    <property type="project" value="InterPro"/>
</dbReference>
<proteinExistence type="inferred from homology"/>
<protein>
    <submittedName>
        <fullName evidence="5">Sugar hydrolase</fullName>
    </submittedName>
</protein>
<evidence type="ECO:0000256" key="1">
    <source>
        <dbReference type="ARBA" id="ARBA00005336"/>
    </source>
</evidence>
<evidence type="ECO:0000256" key="2">
    <source>
        <dbReference type="ARBA" id="ARBA00022801"/>
    </source>
</evidence>
<dbReference type="Gene3D" id="3.20.20.300">
    <property type="entry name" value="Glycoside hydrolase, family 3, N-terminal domain"/>
    <property type="match status" value="1"/>
</dbReference>
<dbReference type="Pfam" id="PF00933">
    <property type="entry name" value="Glyco_hydro_3"/>
    <property type="match status" value="1"/>
</dbReference>
<dbReference type="RefSeq" id="WP_173158938.1">
    <property type="nucleotide sequence ID" value="NZ_AP022871.1"/>
</dbReference>
<sequence length="485" mass="48749">MSLDPGLRRLALRTLLAAFPGTSAPGWAVDLVGEGLAGYTLFGYNIAEPAQVATVTAALRAARDDVVIAIDEEGGDVTRLAHTTGSPYPGNAALGAVGDASLTQRVYEAIGAELAAVGVNLNLAPTVDVNTADENPIIGTRSFGADPAQVAAHAAAAVAGLQDAGVAACAKHFPGHGATVADSHLELPTVDAPLDLLRARDLPPFAAVVEAGARSIMTAHIRVPALTGDGPATFSRAALVDLLRGELGFTGAVITDALEMKGAALAAGGTARAAVPALAAGADLLCIGARVDAALVEKVAAEIVGAISGGRLPVARVEEAAARVDALAAWTSRSAPAPVQTADLGYAAARRAVHVEGSLKGMAGLATPLVVQLVASSTIAEGPVPWGLGPHINGTEQVRVAAADAVAADLLARAGTRPIVVVGRHAHRLPEARTLIETLAASHPVAVVEMGWPSRWRPAGARAFVTTYGASYANGRAAAEALGLA</sequence>
<keyword evidence="2 5" id="KW-0378">Hydrolase</keyword>
<dbReference type="KEGG" id="psuu:Psuf_047270"/>
<dbReference type="InterPro" id="IPR050226">
    <property type="entry name" value="NagZ_Beta-hexosaminidase"/>
</dbReference>
<dbReference type="EMBL" id="AP022871">
    <property type="protein sequence ID" value="BCB87414.1"/>
    <property type="molecule type" value="Genomic_DNA"/>
</dbReference>
<dbReference type="SUPFAM" id="SSF51445">
    <property type="entry name" value="(Trans)glycosidases"/>
    <property type="match status" value="1"/>
</dbReference>
<organism evidence="5 6">
    <name type="scientific">Phytohabitans suffuscus</name>
    <dbReference type="NCBI Taxonomy" id="624315"/>
    <lineage>
        <taxon>Bacteria</taxon>
        <taxon>Bacillati</taxon>
        <taxon>Actinomycetota</taxon>
        <taxon>Actinomycetes</taxon>
        <taxon>Micromonosporales</taxon>
        <taxon>Micromonosporaceae</taxon>
    </lineage>
</organism>
<reference evidence="5 6" key="1">
    <citation type="submission" date="2020-03" db="EMBL/GenBank/DDBJ databases">
        <title>Whole genome shotgun sequence of Phytohabitans suffuscus NBRC 105367.</title>
        <authorList>
            <person name="Komaki H."/>
            <person name="Tamura T."/>
        </authorList>
    </citation>
    <scope>NUCLEOTIDE SEQUENCE [LARGE SCALE GENOMIC DNA]</scope>
    <source>
        <strain evidence="5 6">NBRC 105367</strain>
    </source>
</reference>
<dbReference type="GO" id="GO:0005975">
    <property type="term" value="P:carbohydrate metabolic process"/>
    <property type="evidence" value="ECO:0007669"/>
    <property type="project" value="InterPro"/>
</dbReference>
<gene>
    <name evidence="5" type="ORF">Psuf_047270</name>
</gene>
<dbReference type="GO" id="GO:0009254">
    <property type="term" value="P:peptidoglycan turnover"/>
    <property type="evidence" value="ECO:0007669"/>
    <property type="project" value="TreeGrafter"/>
</dbReference>
<reference evidence="5 6" key="2">
    <citation type="submission" date="2020-03" db="EMBL/GenBank/DDBJ databases">
        <authorList>
            <person name="Ichikawa N."/>
            <person name="Kimura A."/>
            <person name="Kitahashi Y."/>
            <person name="Uohara A."/>
        </authorList>
    </citation>
    <scope>NUCLEOTIDE SEQUENCE [LARGE SCALE GENOMIC DNA]</scope>
    <source>
        <strain evidence="5 6">NBRC 105367</strain>
    </source>
</reference>
<dbReference type="AlphaFoldDB" id="A0A6F8YMU2"/>
<dbReference type="InterPro" id="IPR017853">
    <property type="entry name" value="GH"/>
</dbReference>
<evidence type="ECO:0000259" key="4">
    <source>
        <dbReference type="Pfam" id="PF00933"/>
    </source>
</evidence>
<dbReference type="Proteomes" id="UP000503011">
    <property type="component" value="Chromosome"/>
</dbReference>
<name>A0A6F8YMU2_9ACTN</name>